<evidence type="ECO:0000313" key="2">
    <source>
        <dbReference type="EMBL" id="PAD85104.1"/>
    </source>
</evidence>
<sequence length="71" mass="7835">MAKTLEITFETSNGKTSKLSLESPIEPVNSEEVLTVMQSIIASKVFTSNNGDLMAVKGIRLVERMVTDYKI</sequence>
<evidence type="ECO:0000313" key="3">
    <source>
        <dbReference type="Proteomes" id="UP000216961"/>
    </source>
</evidence>
<dbReference type="Proteomes" id="UP000216961">
    <property type="component" value="Unassembled WGS sequence"/>
</dbReference>
<proteinExistence type="predicted"/>
<dbReference type="EMBL" id="NPBQ01000010">
    <property type="protein sequence ID" value="PAD85104.1"/>
    <property type="molecule type" value="Genomic_DNA"/>
</dbReference>
<comment type="caution">
    <text evidence="2">The sequence shown here is derived from an EMBL/GenBank/DDBJ whole genome shotgun (WGS) entry which is preliminary data.</text>
</comment>
<dbReference type="RefSeq" id="WP_095328511.1">
    <property type="nucleotide sequence ID" value="NZ_CP026031.1"/>
</dbReference>
<organism evidence="2 3">
    <name type="scientific">Niallia circulans</name>
    <name type="common">Bacillus circulans</name>
    <dbReference type="NCBI Taxonomy" id="1397"/>
    <lineage>
        <taxon>Bacteria</taxon>
        <taxon>Bacillati</taxon>
        <taxon>Bacillota</taxon>
        <taxon>Bacilli</taxon>
        <taxon>Bacillales</taxon>
        <taxon>Bacillaceae</taxon>
        <taxon>Niallia</taxon>
    </lineage>
</organism>
<dbReference type="KEGG" id="bcir:C2I06_05520"/>
<reference evidence="2 3" key="1">
    <citation type="submission" date="2017-07" db="EMBL/GenBank/DDBJ databases">
        <title>Isolation and whole genome analysis of endospore-forming bacteria from heroin.</title>
        <authorList>
            <person name="Kalinowski J."/>
            <person name="Ahrens B."/>
            <person name="Al-Dilaimi A."/>
            <person name="Winkler A."/>
            <person name="Wibberg D."/>
            <person name="Schleenbecker U."/>
            <person name="Ruckert C."/>
            <person name="Wolfel R."/>
            <person name="Grass G."/>
        </authorList>
    </citation>
    <scope>NUCLEOTIDE SEQUENCE [LARGE SCALE GENOMIC DNA]</scope>
    <source>
        <strain evidence="2 3">7521-2</strain>
    </source>
</reference>
<protein>
    <submittedName>
        <fullName evidence="2">Uncharacterized protein</fullName>
    </submittedName>
</protein>
<gene>
    <name evidence="2" type="ORF">CHH57_01245</name>
</gene>
<name>A0A268FIB2_NIACI</name>
<evidence type="ECO:0000256" key="1">
    <source>
        <dbReference type="SAM" id="MobiDB-lite"/>
    </source>
</evidence>
<dbReference type="AlphaFoldDB" id="A0A268FIB2"/>
<feature type="compositionally biased region" description="Polar residues" evidence="1">
    <location>
        <begin position="9"/>
        <end position="20"/>
    </location>
</feature>
<dbReference type="InterPro" id="IPR021321">
    <property type="entry name" value="DUF2922"/>
</dbReference>
<accession>A0A268FIB2</accession>
<dbReference type="Pfam" id="PF11148">
    <property type="entry name" value="DUF2922"/>
    <property type="match status" value="1"/>
</dbReference>
<feature type="region of interest" description="Disordered" evidence="1">
    <location>
        <begin position="1"/>
        <end position="20"/>
    </location>
</feature>